<evidence type="ECO:0000313" key="2">
    <source>
        <dbReference type="Proteomes" id="UP000008694"/>
    </source>
</evidence>
<organism evidence="2">
    <name type="scientific">Arabidopsis lyrata subsp. lyrata</name>
    <name type="common">Lyre-leaved rock-cress</name>
    <dbReference type="NCBI Taxonomy" id="81972"/>
    <lineage>
        <taxon>Eukaryota</taxon>
        <taxon>Viridiplantae</taxon>
        <taxon>Streptophyta</taxon>
        <taxon>Embryophyta</taxon>
        <taxon>Tracheophyta</taxon>
        <taxon>Spermatophyta</taxon>
        <taxon>Magnoliopsida</taxon>
        <taxon>eudicotyledons</taxon>
        <taxon>Gunneridae</taxon>
        <taxon>Pentapetalae</taxon>
        <taxon>rosids</taxon>
        <taxon>malvids</taxon>
        <taxon>Brassicales</taxon>
        <taxon>Brassicaceae</taxon>
        <taxon>Camelineae</taxon>
        <taxon>Arabidopsis</taxon>
    </lineage>
</organism>
<dbReference type="Gramene" id="scaffold_603108.1">
    <property type="protein sequence ID" value="scaffold_603108.1"/>
    <property type="gene ID" value="scaffold_603108.1"/>
</dbReference>
<name>D7M7Q3_ARALL</name>
<sequence length="124" mass="14038">MGNGGKTWIELWIMIINEIKLDSSKCGSNGCLVETSRFVAKTKTSESLTVHLRCAVFHVCSMHNGVPQTIEARTYLPQAIPLCIGLFRHNLFRGQTNPKSRSSKTNILYLHIDQLILKSQEFLY</sequence>
<reference evidence="2" key="1">
    <citation type="journal article" date="2011" name="Nat. Genet.">
        <title>The Arabidopsis lyrata genome sequence and the basis of rapid genome size change.</title>
        <authorList>
            <person name="Hu T.T."/>
            <person name="Pattyn P."/>
            <person name="Bakker E.G."/>
            <person name="Cao J."/>
            <person name="Cheng J.-F."/>
            <person name="Clark R.M."/>
            <person name="Fahlgren N."/>
            <person name="Fawcett J.A."/>
            <person name="Grimwood J."/>
            <person name="Gundlach H."/>
            <person name="Haberer G."/>
            <person name="Hollister J.D."/>
            <person name="Ossowski S."/>
            <person name="Ottilar R.P."/>
            <person name="Salamov A.A."/>
            <person name="Schneeberger K."/>
            <person name="Spannagl M."/>
            <person name="Wang X."/>
            <person name="Yang L."/>
            <person name="Nasrallah M.E."/>
            <person name="Bergelson J."/>
            <person name="Carrington J.C."/>
            <person name="Gaut B.S."/>
            <person name="Schmutz J."/>
            <person name="Mayer K.F.X."/>
            <person name="Van de Peer Y."/>
            <person name="Grigoriev I.V."/>
            <person name="Nordborg M."/>
            <person name="Weigel D."/>
            <person name="Guo Y.-L."/>
        </authorList>
    </citation>
    <scope>NUCLEOTIDE SEQUENCE [LARGE SCALE GENOMIC DNA]</scope>
    <source>
        <strain evidence="2">cv. MN47</strain>
    </source>
</reference>
<dbReference type="HOGENOM" id="CLU_2007039_0_0_1"/>
<proteinExistence type="predicted"/>
<keyword evidence="2" id="KW-1185">Reference proteome</keyword>
<evidence type="ECO:0000313" key="1">
    <source>
        <dbReference type="EMBL" id="EFH50757.1"/>
    </source>
</evidence>
<dbReference type="AlphaFoldDB" id="D7M7Q3"/>
<accession>D7M7Q3</accession>
<dbReference type="EMBL" id="GL348718">
    <property type="protein sequence ID" value="EFH50757.1"/>
    <property type="molecule type" value="Genomic_DNA"/>
</dbReference>
<dbReference type="Proteomes" id="UP000008694">
    <property type="component" value="Unassembled WGS sequence"/>
</dbReference>
<gene>
    <name evidence="1" type="ORF">ARALYDRAFT_911051</name>
</gene>
<protein>
    <submittedName>
        <fullName evidence="1">Predicted protein</fullName>
    </submittedName>
</protein>